<feature type="transmembrane region" description="Helical" evidence="1">
    <location>
        <begin position="88"/>
        <end position="110"/>
    </location>
</feature>
<dbReference type="OrthoDB" id="5954308at2759"/>
<dbReference type="PANTHER" id="PTHR36535">
    <property type="entry name" value="YALI0E30327P"/>
    <property type="match status" value="1"/>
</dbReference>
<dbReference type="InterPro" id="IPR013901">
    <property type="entry name" value="Anthrone_oxy"/>
</dbReference>
<evidence type="ECO:0008006" key="4">
    <source>
        <dbReference type="Google" id="ProtNLM"/>
    </source>
</evidence>
<keyword evidence="3" id="KW-1185">Reference proteome</keyword>
<dbReference type="EMBL" id="CAJNOM010000506">
    <property type="protein sequence ID" value="CAF1475455.1"/>
    <property type="molecule type" value="Genomic_DNA"/>
</dbReference>
<evidence type="ECO:0000313" key="2">
    <source>
        <dbReference type="EMBL" id="CAF1475455.1"/>
    </source>
</evidence>
<dbReference type="PANTHER" id="PTHR36535:SF1">
    <property type="entry name" value="DUF1772 DOMAIN-CONTAINING PROTEIN"/>
    <property type="match status" value="1"/>
</dbReference>
<comment type="caution">
    <text evidence="2">The sequence shown here is derived from an EMBL/GenBank/DDBJ whole genome shotgun (WGS) entry which is preliminary data.</text>
</comment>
<name>A0A815RD21_9BILA</name>
<dbReference type="Pfam" id="PF08592">
    <property type="entry name" value="Anthrone_oxy"/>
    <property type="match status" value="1"/>
</dbReference>
<organism evidence="2 3">
    <name type="scientific">Adineta steineri</name>
    <dbReference type="NCBI Taxonomy" id="433720"/>
    <lineage>
        <taxon>Eukaryota</taxon>
        <taxon>Metazoa</taxon>
        <taxon>Spiralia</taxon>
        <taxon>Gnathifera</taxon>
        <taxon>Rotifera</taxon>
        <taxon>Eurotatoria</taxon>
        <taxon>Bdelloidea</taxon>
        <taxon>Adinetida</taxon>
        <taxon>Adinetidae</taxon>
        <taxon>Adineta</taxon>
    </lineage>
</organism>
<dbReference type="Proteomes" id="UP000663832">
    <property type="component" value="Unassembled WGS sequence"/>
</dbReference>
<keyword evidence="1" id="KW-0812">Transmembrane</keyword>
<keyword evidence="1" id="KW-1133">Transmembrane helix</keyword>
<evidence type="ECO:0000256" key="1">
    <source>
        <dbReference type="SAM" id="Phobius"/>
    </source>
</evidence>
<proteinExistence type="predicted"/>
<feature type="transmembrane region" description="Helical" evidence="1">
    <location>
        <begin position="52"/>
        <end position="76"/>
    </location>
</feature>
<reference evidence="2" key="1">
    <citation type="submission" date="2021-02" db="EMBL/GenBank/DDBJ databases">
        <authorList>
            <person name="Nowell W R."/>
        </authorList>
    </citation>
    <scope>NUCLEOTIDE SEQUENCE</scope>
</reference>
<feature type="transmembrane region" description="Helical" evidence="1">
    <location>
        <begin position="141"/>
        <end position="163"/>
    </location>
</feature>
<dbReference type="AlphaFoldDB" id="A0A815RD21"/>
<accession>A0A815RD21</accession>
<evidence type="ECO:0000313" key="3">
    <source>
        <dbReference type="Proteomes" id="UP000663832"/>
    </source>
</evidence>
<protein>
    <recommendedName>
        <fullName evidence="4">DUF1772-domain-containing protein</fullName>
    </recommendedName>
</protein>
<sequence>MSITSTSILNHFDTIAVVTGGLFAGTALYLSIGQVPAMREFGLNEHWRFFPYMYKKIALTQASLAVIAGTTSIVHATRIHGAPFFRNLWIAAGTTFLAIIPYTIICLAPTNQTIIDDNKNVKLGNESHINFAKKKELLDKWAFLHFVRTASSVAGFGMMVYGLSRHSSFVFTW</sequence>
<gene>
    <name evidence="2" type="ORF">QVE165_LOCUS41881</name>
</gene>
<keyword evidence="1" id="KW-0472">Membrane</keyword>
<feature type="transmembrane region" description="Helical" evidence="1">
    <location>
        <begin position="12"/>
        <end position="32"/>
    </location>
</feature>